<sequence>MVFASFPIEIDEEDLATVPEEVLGVYEVHENFGPSRRVYEADILRFPICALTSALPPLLSTYLVNG</sequence>
<evidence type="ECO:0000313" key="1">
    <source>
        <dbReference type="EMBL" id="ERZ95820.1"/>
    </source>
</evidence>
<accession>U9SXD3</accession>
<reference evidence="1" key="1">
    <citation type="submission" date="2013-07" db="EMBL/GenBank/DDBJ databases">
        <title>The genome of an arbuscular mycorrhizal fungus provides insights into the evolution of the oldest plant symbiosis.</title>
        <authorList>
            <consortium name="DOE Joint Genome Institute"/>
            <person name="Tisserant E."/>
            <person name="Malbreil M."/>
            <person name="Kuo A."/>
            <person name="Kohler A."/>
            <person name="Symeonidi A."/>
            <person name="Balestrini R."/>
            <person name="Charron P."/>
            <person name="Duensing N."/>
            <person name="Frei-dit-Frey N."/>
            <person name="Gianinazzi-Pearson V."/>
            <person name="Gilbert B."/>
            <person name="Handa Y."/>
            <person name="Hijri M."/>
            <person name="Kaul R."/>
            <person name="Kawaguchi M."/>
            <person name="Krajinski F."/>
            <person name="Lammers P."/>
            <person name="Lapierre D."/>
            <person name="Masclaux F.G."/>
            <person name="Murat C."/>
            <person name="Morin E."/>
            <person name="Ndikumana S."/>
            <person name="Pagni M."/>
            <person name="Petitpierre D."/>
            <person name="Requena N."/>
            <person name="Rosikiewicz P."/>
            <person name="Riley R."/>
            <person name="Saito K."/>
            <person name="San Clemente H."/>
            <person name="Shapiro H."/>
            <person name="van Tuinen D."/>
            <person name="Becard G."/>
            <person name="Bonfante P."/>
            <person name="Paszkowski U."/>
            <person name="Shachar-Hill Y."/>
            <person name="Young J.P."/>
            <person name="Sanders I.R."/>
            <person name="Henrissat B."/>
            <person name="Rensing S.A."/>
            <person name="Grigoriev I.V."/>
            <person name="Corradi N."/>
            <person name="Roux C."/>
            <person name="Martin F."/>
        </authorList>
    </citation>
    <scope>NUCLEOTIDE SEQUENCE</scope>
    <source>
        <strain evidence="1">DAOM 197198</strain>
    </source>
</reference>
<organism evidence="1">
    <name type="scientific">Rhizophagus irregularis (strain DAOM 181602 / DAOM 197198 / MUCL 43194)</name>
    <name type="common">Arbuscular mycorrhizal fungus</name>
    <name type="synonym">Glomus intraradices</name>
    <dbReference type="NCBI Taxonomy" id="747089"/>
    <lineage>
        <taxon>Eukaryota</taxon>
        <taxon>Fungi</taxon>
        <taxon>Fungi incertae sedis</taxon>
        <taxon>Mucoromycota</taxon>
        <taxon>Glomeromycotina</taxon>
        <taxon>Glomeromycetes</taxon>
        <taxon>Glomerales</taxon>
        <taxon>Glomeraceae</taxon>
        <taxon>Rhizophagus</taxon>
    </lineage>
</organism>
<protein>
    <submittedName>
        <fullName evidence="1">Uncharacterized protein</fullName>
    </submittedName>
</protein>
<gene>
    <name evidence="1" type="ORF">GLOINDRAFT_341013</name>
</gene>
<proteinExistence type="predicted"/>
<dbReference type="AlphaFoldDB" id="U9SXD3"/>
<name>U9SXD3_RHIID</name>
<dbReference type="HOGENOM" id="CLU_2832503_0_0_1"/>
<dbReference type="EMBL" id="KI300942">
    <property type="protein sequence ID" value="ERZ95820.1"/>
    <property type="molecule type" value="Genomic_DNA"/>
</dbReference>